<reference evidence="2" key="1">
    <citation type="journal article" date="2020" name="Phytopathology">
        <title>Genome sequence of the chestnut blight fungus Cryphonectria parasitica EP155: A fundamental resource for an archetypical invasive plant pathogen.</title>
        <authorList>
            <person name="Crouch J.A."/>
            <person name="Dawe A."/>
            <person name="Aerts A."/>
            <person name="Barry K."/>
            <person name="Churchill A.C.L."/>
            <person name="Grimwood J."/>
            <person name="Hillman B."/>
            <person name="Milgroom M.G."/>
            <person name="Pangilinan J."/>
            <person name="Smith M."/>
            <person name="Salamov A."/>
            <person name="Schmutz J."/>
            <person name="Yadav J."/>
            <person name="Grigoriev I.V."/>
            <person name="Nuss D."/>
        </authorList>
    </citation>
    <scope>NUCLEOTIDE SEQUENCE</scope>
    <source>
        <strain evidence="2">EP155</strain>
    </source>
</reference>
<feature type="compositionally biased region" description="Polar residues" evidence="1">
    <location>
        <begin position="121"/>
        <end position="131"/>
    </location>
</feature>
<name>A0A9P4XTR2_CRYP1</name>
<dbReference type="Proteomes" id="UP000803844">
    <property type="component" value="Unassembled WGS sequence"/>
</dbReference>
<dbReference type="AlphaFoldDB" id="A0A9P4XTR2"/>
<dbReference type="GeneID" id="63838046"/>
<evidence type="ECO:0000313" key="3">
    <source>
        <dbReference type="Proteomes" id="UP000803844"/>
    </source>
</evidence>
<feature type="region of interest" description="Disordered" evidence="1">
    <location>
        <begin position="726"/>
        <end position="751"/>
    </location>
</feature>
<comment type="caution">
    <text evidence="2">The sequence shown here is derived from an EMBL/GenBank/DDBJ whole genome shotgun (WGS) entry which is preliminary data.</text>
</comment>
<organism evidence="2 3">
    <name type="scientific">Cryphonectria parasitica (strain ATCC 38755 / EP155)</name>
    <dbReference type="NCBI Taxonomy" id="660469"/>
    <lineage>
        <taxon>Eukaryota</taxon>
        <taxon>Fungi</taxon>
        <taxon>Dikarya</taxon>
        <taxon>Ascomycota</taxon>
        <taxon>Pezizomycotina</taxon>
        <taxon>Sordariomycetes</taxon>
        <taxon>Sordariomycetidae</taxon>
        <taxon>Diaporthales</taxon>
        <taxon>Cryphonectriaceae</taxon>
        <taxon>Cryphonectria-Endothia species complex</taxon>
        <taxon>Cryphonectria</taxon>
    </lineage>
</organism>
<feature type="compositionally biased region" description="Low complexity" evidence="1">
    <location>
        <begin position="201"/>
        <end position="213"/>
    </location>
</feature>
<feature type="region of interest" description="Disordered" evidence="1">
    <location>
        <begin position="372"/>
        <end position="426"/>
    </location>
</feature>
<dbReference type="EMBL" id="MU032352">
    <property type="protein sequence ID" value="KAF3760615.1"/>
    <property type="molecule type" value="Genomic_DNA"/>
</dbReference>
<gene>
    <name evidence="2" type="ORF">M406DRAFT_334244</name>
</gene>
<feature type="compositionally biased region" description="Polar residues" evidence="1">
    <location>
        <begin position="375"/>
        <end position="397"/>
    </location>
</feature>
<dbReference type="OrthoDB" id="5231042at2759"/>
<feature type="compositionally biased region" description="Polar residues" evidence="1">
    <location>
        <begin position="679"/>
        <end position="697"/>
    </location>
</feature>
<feature type="region of interest" description="Disordered" evidence="1">
    <location>
        <begin position="666"/>
        <end position="697"/>
    </location>
</feature>
<proteinExistence type="predicted"/>
<accession>A0A9P4XTR2</accession>
<dbReference type="RefSeq" id="XP_040771594.1">
    <property type="nucleotide sequence ID" value="XM_040920917.1"/>
</dbReference>
<protein>
    <submittedName>
        <fullName evidence="2">Uncharacterized protein</fullName>
    </submittedName>
</protein>
<evidence type="ECO:0000256" key="1">
    <source>
        <dbReference type="SAM" id="MobiDB-lite"/>
    </source>
</evidence>
<feature type="compositionally biased region" description="Polar residues" evidence="1">
    <location>
        <begin position="726"/>
        <end position="736"/>
    </location>
</feature>
<feature type="compositionally biased region" description="Polar residues" evidence="1">
    <location>
        <begin position="214"/>
        <end position="240"/>
    </location>
</feature>
<keyword evidence="3" id="KW-1185">Reference proteome</keyword>
<evidence type="ECO:0000313" key="2">
    <source>
        <dbReference type="EMBL" id="KAF3760615.1"/>
    </source>
</evidence>
<sequence>MARTAEEEAAAKAAMRMELGAGRLDELGMDDGEHRGKRTYQHPPLLTTAVVPARLSGSVNSRWQQAIDRGDFNDDDAAMVAGVDSIFDGQLARVRRAAATAATTVEPRHKNIGGKGPKSFSPVNHNGTGNPQAACRNEGRSGRPGHSPGQGGANISVKPGAPLSNDARSNKPAAYIPQPRSNSKTKAKTKVQPARPPARKPPQAVQRQPAVAPSQGTVPPAQVQQTPAKSAPTQASLGQSHESECRDSQPETPSHVPLVLSEGATMILQLPVAAQSSAFTRKGRHAGTILLVEARLALDDMFILSIKEQEISEFKHPISAFKYWMTANSQTGEVMLMFQVAKNTSLYYTVSFGSSACMSSFLEAIGKLQERQKTPQEATVKTITTDQGTIETSQIKAKTTPPEPKSSGHQVEPSKSPLSTKMSSEDPADLLIEITPSSSEAKVASLAQPVSAPSASSTEQLGTRLRLPADIIEEIVELVMENAKHMFKNSPGSVTFDSIRSVIRGTSAAVLAHHNQGFSQLSADQRATIVEEYCSQSVEQAFLAKLAQDAMFLDQLRADEERATPTPLPEDLQPPRGQERTAAAAQDLSQRTRSIKHSYNIDELIRMRDSAVEPPHWLVDLGYLPKADRLNQRHQKRNRIIQWDECHENVRPVSVAQAARAVQSASVVSESARQEDTKGTSVKTESQTNPEVNELSMSTGGGMSLDGNTDIDGETFPAPGTLIGQSTISHGNSNHAGSHPGGGTRYAPSSHTKGLALANSRYNAGTMEPALKSPYLQDLQELDAHFGNDMASEVAKVKTVVAHGRDLVLVCG</sequence>
<feature type="region of interest" description="Disordered" evidence="1">
    <location>
        <begin position="101"/>
        <end position="256"/>
    </location>
</feature>